<feature type="region of interest" description="Disordered" evidence="1">
    <location>
        <begin position="601"/>
        <end position="620"/>
    </location>
</feature>
<sequence>MNAAAGGHDGAQVGGPVAPTAKSRAVHRTLGVRDVRIDGGPLGRWQATNRSASIPLGIKQLEEAGNLHNLRLAAGEVTGEFKGPRFMDSDLYKQLEAVAWEAGREGGEDLLDFLRRSAELLTRAQQADGYLNSHYQVVKPDRRYAELEWSHEMYCAGHLIQAAVASTRVGGDPDLLAVARRFADHLVKVFLHEGDPGIDGHPVIETALVELYRLTGEQSYLDLASRLVENRGRGQIASGGMGAHYFQDHLPVREADTEVGHAVRALYLEAGIVDLYLETGDESLLASSVRRWEDMVATKTALTGGIGSRHSRESFGDRYELPPDRAYNETCAAIASVHWSWRLLLATGEGRYADLIERTLYNGFAASTSTDGTRFFYVNPLQRRYDHVEGDDPGRRHEWFSCACCPPNIMRLVASLGHYVATTAGDGLYVHQYTQGTIRADLPSGAVKLALRTDYPWSGTVAFTVETAPPGEWELGLRVPGWSESTSVTVNGAAAGATTNTDGYVVLRRTWERGDTVTITLDLTPRPVYPHQRIDAVRGCVAVERGPLVYCFEQADQADGVDVEELTLVPGAELTARDEADLPDVGRTVVLSAEAVAVSQPDDGLPYSTRPPAQGSTSRPVTATAIPYFQWDNRDGRAMRVFVPVHPGATS</sequence>
<dbReference type="Pfam" id="PF20737">
    <property type="entry name" value="Glyco_hydro127C"/>
    <property type="match status" value="1"/>
</dbReference>
<dbReference type="EMBL" id="JADBEM010000001">
    <property type="protein sequence ID" value="MBE1612491.1"/>
    <property type="molecule type" value="Genomic_DNA"/>
</dbReference>
<name>A0A927N507_9ACTN</name>
<dbReference type="Pfam" id="PF07944">
    <property type="entry name" value="Beta-AFase-like_GH127_cat"/>
    <property type="match status" value="1"/>
</dbReference>
<dbReference type="InterPro" id="IPR012878">
    <property type="entry name" value="Beta-AFase-like_GH127_cat"/>
</dbReference>
<dbReference type="PANTHER" id="PTHR43465">
    <property type="entry name" value="DUF1680 DOMAIN PROTEIN (AFU_ORTHOLOGUE AFUA_1G08910)"/>
    <property type="match status" value="1"/>
</dbReference>
<reference evidence="5" key="1">
    <citation type="submission" date="2020-10" db="EMBL/GenBank/DDBJ databases">
        <title>Sequencing the genomes of 1000 actinobacteria strains.</title>
        <authorList>
            <person name="Klenk H.-P."/>
        </authorList>
    </citation>
    <scope>NUCLEOTIDE SEQUENCE</scope>
    <source>
        <strain evidence="5">DSM 45354</strain>
    </source>
</reference>
<dbReference type="SUPFAM" id="SSF48208">
    <property type="entry name" value="Six-hairpin glycosidases"/>
    <property type="match status" value="1"/>
</dbReference>
<evidence type="ECO:0000259" key="2">
    <source>
        <dbReference type="Pfam" id="PF07944"/>
    </source>
</evidence>
<evidence type="ECO:0000256" key="1">
    <source>
        <dbReference type="SAM" id="MobiDB-lite"/>
    </source>
</evidence>
<dbReference type="PANTHER" id="PTHR43465:SF2">
    <property type="entry name" value="DUF1680 DOMAIN PROTEIN (AFU_ORTHOLOGUE AFUA_1G08910)"/>
    <property type="match status" value="1"/>
</dbReference>
<dbReference type="Proteomes" id="UP000638648">
    <property type="component" value="Unassembled WGS sequence"/>
</dbReference>
<dbReference type="AlphaFoldDB" id="A0A927N507"/>
<feature type="domain" description="Non-reducing end beta-L-arabinofuranosidase-like GH127 middle" evidence="3">
    <location>
        <begin position="428"/>
        <end position="522"/>
    </location>
</feature>
<protein>
    <submittedName>
        <fullName evidence="5">DUF1680 family protein</fullName>
    </submittedName>
</protein>
<dbReference type="InterPro" id="IPR049174">
    <property type="entry name" value="Beta-AFase-like"/>
</dbReference>
<proteinExistence type="predicted"/>
<dbReference type="GO" id="GO:0005975">
    <property type="term" value="P:carbohydrate metabolic process"/>
    <property type="evidence" value="ECO:0007669"/>
    <property type="project" value="InterPro"/>
</dbReference>
<evidence type="ECO:0000313" key="5">
    <source>
        <dbReference type="EMBL" id="MBE1612491.1"/>
    </source>
</evidence>
<dbReference type="InterPro" id="IPR008928">
    <property type="entry name" value="6-hairpin_glycosidase_sf"/>
</dbReference>
<dbReference type="Pfam" id="PF20736">
    <property type="entry name" value="Glyco_hydro127M"/>
    <property type="match status" value="1"/>
</dbReference>
<feature type="domain" description="Non-reducing end beta-L-arabinofuranosidase-like GH127 C-terminal" evidence="4">
    <location>
        <begin position="526"/>
        <end position="644"/>
    </location>
</feature>
<dbReference type="RefSeq" id="WP_192755528.1">
    <property type="nucleotide sequence ID" value="NZ_BAABJL010000194.1"/>
</dbReference>
<evidence type="ECO:0000313" key="6">
    <source>
        <dbReference type="Proteomes" id="UP000638648"/>
    </source>
</evidence>
<dbReference type="InterPro" id="IPR049049">
    <property type="entry name" value="Beta-AFase-like_GH127_C"/>
</dbReference>
<evidence type="ECO:0000259" key="4">
    <source>
        <dbReference type="Pfam" id="PF20737"/>
    </source>
</evidence>
<evidence type="ECO:0000259" key="3">
    <source>
        <dbReference type="Pfam" id="PF20736"/>
    </source>
</evidence>
<gene>
    <name evidence="5" type="ORF">HEB94_009339</name>
</gene>
<feature type="region of interest" description="Disordered" evidence="1">
    <location>
        <begin position="1"/>
        <end position="25"/>
    </location>
</feature>
<accession>A0A927N507</accession>
<keyword evidence="6" id="KW-1185">Reference proteome</keyword>
<dbReference type="InterPro" id="IPR049046">
    <property type="entry name" value="Beta-AFase-like_GH127_middle"/>
</dbReference>
<comment type="caution">
    <text evidence="5">The sequence shown here is derived from an EMBL/GenBank/DDBJ whole genome shotgun (WGS) entry which is preliminary data.</text>
</comment>
<feature type="domain" description="Non-reducing end beta-L-arabinofuranosidase-like GH127 catalytic" evidence="2">
    <location>
        <begin position="34"/>
        <end position="417"/>
    </location>
</feature>
<organism evidence="5 6">
    <name type="scientific">Actinopolymorpha pittospori</name>
    <dbReference type="NCBI Taxonomy" id="648752"/>
    <lineage>
        <taxon>Bacteria</taxon>
        <taxon>Bacillati</taxon>
        <taxon>Actinomycetota</taxon>
        <taxon>Actinomycetes</taxon>
        <taxon>Propionibacteriales</taxon>
        <taxon>Actinopolymorphaceae</taxon>
        <taxon>Actinopolymorpha</taxon>
    </lineage>
</organism>